<dbReference type="SUPFAM" id="SSF54593">
    <property type="entry name" value="Glyoxalase/Bleomycin resistance protein/Dihydroxybiphenyl dioxygenase"/>
    <property type="match status" value="1"/>
</dbReference>
<name>A0ABP4FAY5_9ACTN</name>
<dbReference type="InterPro" id="IPR041581">
    <property type="entry name" value="Glyoxalase_6"/>
</dbReference>
<gene>
    <name evidence="2" type="ORF">GCM10009606_47610</name>
</gene>
<proteinExistence type="predicted"/>
<organism evidence="2 3">
    <name type="scientific">Nocardioides aquiterrae</name>
    <dbReference type="NCBI Taxonomy" id="203799"/>
    <lineage>
        <taxon>Bacteria</taxon>
        <taxon>Bacillati</taxon>
        <taxon>Actinomycetota</taxon>
        <taxon>Actinomycetes</taxon>
        <taxon>Propionibacteriales</taxon>
        <taxon>Nocardioidaceae</taxon>
        <taxon>Nocardioides</taxon>
    </lineage>
</organism>
<protein>
    <recommendedName>
        <fullName evidence="1">Glyoxalase-like domain-containing protein</fullName>
    </recommendedName>
</protein>
<keyword evidence="3" id="KW-1185">Reference proteome</keyword>
<sequence>MSTSPFWVSAFLDFAPGDFERGVEFWQGVTGYTLSARRGADGEFATLVPPEGDDYLRVQALADGAARIHLDLHVENPTVAAEAAVELGAQVLVRHELGYVVLRSPGGFVFCFVHAHRARRPPPATWPDGTASQVDQVCLDIPPSAYDAEVPFWQALTGWDLDPDVSEEFARLAPPDEQPLRWLLQRLDDDEPAVRAHLDLSCTDRAAETARHVALGATAGPAYDDWTVLTDPVGTAYCITRRNPR</sequence>
<reference evidence="3" key="1">
    <citation type="journal article" date="2019" name="Int. J. Syst. Evol. Microbiol.">
        <title>The Global Catalogue of Microorganisms (GCM) 10K type strain sequencing project: providing services to taxonomists for standard genome sequencing and annotation.</title>
        <authorList>
            <consortium name="The Broad Institute Genomics Platform"/>
            <consortium name="The Broad Institute Genome Sequencing Center for Infectious Disease"/>
            <person name="Wu L."/>
            <person name="Ma J."/>
        </authorList>
    </citation>
    <scope>NUCLEOTIDE SEQUENCE [LARGE SCALE GENOMIC DNA]</scope>
    <source>
        <strain evidence="3">JCM 11813</strain>
    </source>
</reference>
<dbReference type="InterPro" id="IPR029068">
    <property type="entry name" value="Glyas_Bleomycin-R_OHBP_Dase"/>
</dbReference>
<feature type="domain" description="Glyoxalase-like" evidence="1">
    <location>
        <begin position="136"/>
        <end position="240"/>
    </location>
</feature>
<dbReference type="Pfam" id="PF18029">
    <property type="entry name" value="Glyoxalase_6"/>
    <property type="match status" value="2"/>
</dbReference>
<dbReference type="RefSeq" id="WP_343910975.1">
    <property type="nucleotide sequence ID" value="NZ_BAAAJE010000031.1"/>
</dbReference>
<dbReference type="Proteomes" id="UP001499979">
    <property type="component" value="Unassembled WGS sequence"/>
</dbReference>
<dbReference type="PANTHER" id="PTHR35908:SF1">
    <property type="entry name" value="CONSERVED PROTEIN"/>
    <property type="match status" value="1"/>
</dbReference>
<dbReference type="Gene3D" id="3.10.180.10">
    <property type="entry name" value="2,3-Dihydroxybiphenyl 1,2-Dioxygenase, domain 1"/>
    <property type="match status" value="2"/>
</dbReference>
<comment type="caution">
    <text evidence="2">The sequence shown here is derived from an EMBL/GenBank/DDBJ whole genome shotgun (WGS) entry which is preliminary data.</text>
</comment>
<evidence type="ECO:0000313" key="2">
    <source>
        <dbReference type="EMBL" id="GAA1164463.1"/>
    </source>
</evidence>
<evidence type="ECO:0000259" key="1">
    <source>
        <dbReference type="Pfam" id="PF18029"/>
    </source>
</evidence>
<accession>A0ABP4FAY5</accession>
<feature type="domain" description="Glyoxalase-like" evidence="1">
    <location>
        <begin position="17"/>
        <end position="113"/>
    </location>
</feature>
<evidence type="ECO:0000313" key="3">
    <source>
        <dbReference type="Proteomes" id="UP001499979"/>
    </source>
</evidence>
<dbReference type="EMBL" id="BAAAJE010000031">
    <property type="protein sequence ID" value="GAA1164463.1"/>
    <property type="molecule type" value="Genomic_DNA"/>
</dbReference>
<dbReference type="PANTHER" id="PTHR35908">
    <property type="entry name" value="HYPOTHETICAL FUSION PROTEIN"/>
    <property type="match status" value="1"/>
</dbReference>